<name>A0A414Q328_FUSMR</name>
<evidence type="ECO:0000313" key="2">
    <source>
        <dbReference type="Proteomes" id="UP000284676"/>
    </source>
</evidence>
<dbReference type="Pfam" id="PF07661">
    <property type="entry name" value="MORN_2"/>
    <property type="match status" value="2"/>
</dbReference>
<organism evidence="1 2">
    <name type="scientific">Fusobacterium mortiferum</name>
    <dbReference type="NCBI Taxonomy" id="850"/>
    <lineage>
        <taxon>Bacteria</taxon>
        <taxon>Fusobacteriati</taxon>
        <taxon>Fusobacteriota</taxon>
        <taxon>Fusobacteriia</taxon>
        <taxon>Fusobacteriales</taxon>
        <taxon>Fusobacteriaceae</taxon>
        <taxon>Fusobacterium</taxon>
    </lineage>
</organism>
<dbReference type="EMBL" id="QRHL01000001">
    <property type="protein sequence ID" value="RHF75082.1"/>
    <property type="molecule type" value="Genomic_DNA"/>
</dbReference>
<dbReference type="RefSeq" id="WP_118233940.1">
    <property type="nucleotide sequence ID" value="NZ_QRHL01000001.1"/>
</dbReference>
<evidence type="ECO:0000313" key="1">
    <source>
        <dbReference type="EMBL" id="RHF75082.1"/>
    </source>
</evidence>
<gene>
    <name evidence="1" type="ORF">DW663_01430</name>
</gene>
<proteinExistence type="predicted"/>
<dbReference type="InterPro" id="IPR011652">
    <property type="entry name" value="MORN_2"/>
</dbReference>
<dbReference type="AlphaFoldDB" id="A0A414Q328"/>
<protein>
    <submittedName>
        <fullName evidence="1">Toxin-antitoxin system YwqK family antitoxin</fullName>
    </submittedName>
</protein>
<dbReference type="SUPFAM" id="SSF82185">
    <property type="entry name" value="Histone H3 K4-specific methyltransferase SET7/9 N-terminal domain"/>
    <property type="match status" value="2"/>
</dbReference>
<reference evidence="1 2" key="1">
    <citation type="submission" date="2018-08" db="EMBL/GenBank/DDBJ databases">
        <title>A genome reference for cultivated species of the human gut microbiota.</title>
        <authorList>
            <person name="Zou Y."/>
            <person name="Xue W."/>
            <person name="Luo G."/>
        </authorList>
    </citation>
    <scope>NUCLEOTIDE SEQUENCE [LARGE SCALE GENOMIC DNA]</scope>
    <source>
        <strain evidence="1 2">AM25-1</strain>
    </source>
</reference>
<sequence>MKRYIITIFLIFSTFIFAKVRIEDIKNKKLIDNIAYFKNESLPFSGKFIGNNIEEEYLEGVREGYYKGEIIIDNEKFICEGRFSNGLKNGEWIIKSLQGNLKAILKYQYDRPIGEWKYFYPNGNIFEIDRFKEGELQGSVNVFNNKGTPKMEMNFDMGLLNKEFTTYYTNGNISTVANFNYGKLDGNLLLFTTQGVKTVEGYYILNKREGEWKFYYSSGELKTIINYKDGKRDGESIIYGKGGEILQKLNFLDGIEVGENEEYKNYGDKILDGFKKFTDELEYKKYDDILDEI</sequence>
<dbReference type="Proteomes" id="UP000284676">
    <property type="component" value="Unassembled WGS sequence"/>
</dbReference>
<dbReference type="Gene3D" id="2.20.110.10">
    <property type="entry name" value="Histone H3 K4-specific methyltransferase SET7/9 N-terminal domain"/>
    <property type="match status" value="3"/>
</dbReference>
<comment type="caution">
    <text evidence="1">The sequence shown here is derived from an EMBL/GenBank/DDBJ whole genome shotgun (WGS) entry which is preliminary data.</text>
</comment>
<accession>A0A414Q328</accession>